<comment type="caution">
    <text evidence="1">The sequence shown here is derived from an EMBL/GenBank/DDBJ whole genome shotgun (WGS) entry which is preliminary data.</text>
</comment>
<protein>
    <submittedName>
        <fullName evidence="1">Uncharacterized protein</fullName>
    </submittedName>
</protein>
<keyword evidence="2" id="KW-1185">Reference proteome</keyword>
<organism evidence="1 2">
    <name type="scientific">Pristionchus entomophagus</name>
    <dbReference type="NCBI Taxonomy" id="358040"/>
    <lineage>
        <taxon>Eukaryota</taxon>
        <taxon>Metazoa</taxon>
        <taxon>Ecdysozoa</taxon>
        <taxon>Nematoda</taxon>
        <taxon>Chromadorea</taxon>
        <taxon>Rhabditida</taxon>
        <taxon>Rhabditina</taxon>
        <taxon>Diplogasteromorpha</taxon>
        <taxon>Diplogasteroidea</taxon>
        <taxon>Neodiplogasteridae</taxon>
        <taxon>Pristionchus</taxon>
    </lineage>
</organism>
<feature type="non-terminal residue" evidence="1">
    <location>
        <position position="150"/>
    </location>
</feature>
<evidence type="ECO:0000313" key="2">
    <source>
        <dbReference type="Proteomes" id="UP001432027"/>
    </source>
</evidence>
<name>A0AAV5TIY7_9BILA</name>
<feature type="non-terminal residue" evidence="1">
    <location>
        <position position="1"/>
    </location>
</feature>
<evidence type="ECO:0000313" key="1">
    <source>
        <dbReference type="EMBL" id="GMS94256.1"/>
    </source>
</evidence>
<reference evidence="1" key="1">
    <citation type="submission" date="2023-10" db="EMBL/GenBank/DDBJ databases">
        <title>Genome assembly of Pristionchus species.</title>
        <authorList>
            <person name="Yoshida K."/>
            <person name="Sommer R.J."/>
        </authorList>
    </citation>
    <scope>NUCLEOTIDE SEQUENCE</scope>
    <source>
        <strain evidence="1">RS0144</strain>
    </source>
</reference>
<sequence length="150" mass="17391">AHQDRIFEVYLATVECAIDILNITVFECWNFFLPVIPSLAELPHEDQCAMMYSNLIVGLERKTVGRIDRSFSSELRCATYIYDWRMHTIVIRSIRVHIQDQMTKIVPSFLKADFCEHETHAFLALLLCDPGETTRVPLARLRFPSCKTLN</sequence>
<proteinExistence type="predicted"/>
<gene>
    <name evidence="1" type="ORF">PENTCL1PPCAC_16431</name>
</gene>
<dbReference type="EMBL" id="BTSX01000004">
    <property type="protein sequence ID" value="GMS94256.1"/>
    <property type="molecule type" value="Genomic_DNA"/>
</dbReference>
<accession>A0AAV5TIY7</accession>
<dbReference type="AlphaFoldDB" id="A0AAV5TIY7"/>
<dbReference type="Proteomes" id="UP001432027">
    <property type="component" value="Unassembled WGS sequence"/>
</dbReference>